<reference evidence="1 2" key="1">
    <citation type="journal article" date="2011" name="J. Bacteriol.">
        <title>Genome Sequence of Lactobacillus ruminis SPM0211, Isolated from a Fecal Sample from a Healthy Korean.</title>
        <authorList>
            <person name="Lee S."/>
            <person name="Cho Y.J."/>
            <person name="Lee A.H."/>
            <person name="Chun J."/>
            <person name="Ha N.J."/>
            <person name="Ko G."/>
        </authorList>
    </citation>
    <scope>NUCLEOTIDE SEQUENCE [LARGE SCALE GENOMIC DNA]</scope>
    <source>
        <strain evidence="1 2">SPM0211</strain>
    </source>
</reference>
<dbReference type="Proteomes" id="UP000002971">
    <property type="component" value="Unassembled WGS sequence"/>
</dbReference>
<evidence type="ECO:0000313" key="2">
    <source>
        <dbReference type="Proteomes" id="UP000002971"/>
    </source>
</evidence>
<dbReference type="EMBL" id="AFOJ01000003">
    <property type="protein sequence ID" value="EGM52816.1"/>
    <property type="molecule type" value="Genomic_DNA"/>
</dbReference>
<evidence type="ECO:0000313" key="1">
    <source>
        <dbReference type="EMBL" id="EGM52816.1"/>
    </source>
</evidence>
<dbReference type="AlphaFoldDB" id="F7QZ97"/>
<organism evidence="1 2">
    <name type="scientific">Ligilactobacillus ruminis SPM0211</name>
    <dbReference type="NCBI Taxonomy" id="1040964"/>
    <lineage>
        <taxon>Bacteria</taxon>
        <taxon>Bacillati</taxon>
        <taxon>Bacillota</taxon>
        <taxon>Bacilli</taxon>
        <taxon>Lactobacillales</taxon>
        <taxon>Lactobacillaceae</taxon>
        <taxon>Ligilactobacillus</taxon>
    </lineage>
</organism>
<name>F7QZ97_9LACO</name>
<sequence length="108" mass="12211">MSVNHHHNGRKFTDKSLGNAGLSVKCVLITDKSAQNGTLSVNLNEILAESLSSTAFRSAGQNQSQIDRLRSVFHLIQARNGTFSQPLFVWKMQGRVMLWRFYKITVKF</sequence>
<gene>
    <name evidence="1" type="ORF">LRU_00751</name>
</gene>
<comment type="caution">
    <text evidence="1">The sequence shown here is derived from an EMBL/GenBank/DDBJ whole genome shotgun (WGS) entry which is preliminary data.</text>
</comment>
<accession>F7QZ97</accession>
<proteinExistence type="predicted"/>
<protein>
    <submittedName>
        <fullName evidence="1">Uncharacterized protein</fullName>
    </submittedName>
</protein>